<feature type="domain" description="DEAD/DEAH-box helicase" evidence="1">
    <location>
        <begin position="86"/>
        <end position="147"/>
    </location>
</feature>
<dbReference type="Gene3D" id="3.40.50.300">
    <property type="entry name" value="P-loop containing nucleotide triphosphate hydrolases"/>
    <property type="match status" value="1"/>
</dbReference>
<dbReference type="InterPro" id="IPR051363">
    <property type="entry name" value="RLR_Helicase"/>
</dbReference>
<accession>A0A835RGK6</accession>
<evidence type="ECO:0000259" key="1">
    <source>
        <dbReference type="Pfam" id="PF00270"/>
    </source>
</evidence>
<reference evidence="2 3" key="1">
    <citation type="journal article" date="2020" name="Nat. Food">
        <title>A phased Vanilla planifolia genome enables genetic improvement of flavour and production.</title>
        <authorList>
            <person name="Hasing T."/>
            <person name="Tang H."/>
            <person name="Brym M."/>
            <person name="Khazi F."/>
            <person name="Huang T."/>
            <person name="Chambers A.H."/>
        </authorList>
    </citation>
    <scope>NUCLEOTIDE SEQUENCE [LARGE SCALE GENOMIC DNA]</scope>
    <source>
        <tissue evidence="2">Leaf</tissue>
    </source>
</reference>
<protein>
    <recommendedName>
        <fullName evidence="1">DEAD/DEAH-box helicase domain-containing protein</fullName>
    </recommendedName>
</protein>
<dbReference type="GO" id="GO:0005737">
    <property type="term" value="C:cytoplasm"/>
    <property type="evidence" value="ECO:0007669"/>
    <property type="project" value="TreeGrafter"/>
</dbReference>
<dbReference type="EMBL" id="JADCNL010000002">
    <property type="protein sequence ID" value="KAG0491915.1"/>
    <property type="molecule type" value="Genomic_DNA"/>
</dbReference>
<evidence type="ECO:0000313" key="3">
    <source>
        <dbReference type="Proteomes" id="UP000636800"/>
    </source>
</evidence>
<dbReference type="OrthoDB" id="694008at2759"/>
<sequence length="152" mass="17084">MRKRVSLICFHSACEINEEQQERLMYEKWVREKASACLLMRIGRGNLLKSSSSSPSSHSSVFAMDAEVSSSAPEAVKRDPRTIARKYQIDLCKKAVEENVIVYLGTGCGKTHIAILLMYELGHLIRKPSSNICVFLAPTVPLVRQVSEWEAK</sequence>
<dbReference type="GO" id="GO:0003676">
    <property type="term" value="F:nucleic acid binding"/>
    <property type="evidence" value="ECO:0007669"/>
    <property type="project" value="InterPro"/>
</dbReference>
<dbReference type="PANTHER" id="PTHR14074:SF16">
    <property type="entry name" value="ANTIVIRAL INNATE IMMUNE RESPONSE RECEPTOR RIG-I"/>
    <property type="match status" value="1"/>
</dbReference>
<dbReference type="PANTHER" id="PTHR14074">
    <property type="entry name" value="HELICASE WITH DEATH DOMAIN-RELATED"/>
    <property type="match status" value="1"/>
</dbReference>
<keyword evidence="3" id="KW-1185">Reference proteome</keyword>
<gene>
    <name evidence="2" type="ORF">HPP92_005313</name>
</gene>
<evidence type="ECO:0000313" key="2">
    <source>
        <dbReference type="EMBL" id="KAG0491915.1"/>
    </source>
</evidence>
<comment type="caution">
    <text evidence="2">The sequence shown here is derived from an EMBL/GenBank/DDBJ whole genome shotgun (WGS) entry which is preliminary data.</text>
</comment>
<dbReference type="Pfam" id="PF00270">
    <property type="entry name" value="DEAD"/>
    <property type="match status" value="1"/>
</dbReference>
<dbReference type="Proteomes" id="UP000636800">
    <property type="component" value="Chromosome 2"/>
</dbReference>
<proteinExistence type="predicted"/>
<name>A0A835RGK6_VANPL</name>
<dbReference type="InterPro" id="IPR011545">
    <property type="entry name" value="DEAD/DEAH_box_helicase_dom"/>
</dbReference>
<organism evidence="2 3">
    <name type="scientific">Vanilla planifolia</name>
    <name type="common">Vanilla</name>
    <dbReference type="NCBI Taxonomy" id="51239"/>
    <lineage>
        <taxon>Eukaryota</taxon>
        <taxon>Viridiplantae</taxon>
        <taxon>Streptophyta</taxon>
        <taxon>Embryophyta</taxon>
        <taxon>Tracheophyta</taxon>
        <taxon>Spermatophyta</taxon>
        <taxon>Magnoliopsida</taxon>
        <taxon>Liliopsida</taxon>
        <taxon>Asparagales</taxon>
        <taxon>Orchidaceae</taxon>
        <taxon>Vanilloideae</taxon>
        <taxon>Vanilleae</taxon>
        <taxon>Vanilla</taxon>
    </lineage>
</organism>
<dbReference type="GO" id="GO:0005524">
    <property type="term" value="F:ATP binding"/>
    <property type="evidence" value="ECO:0007669"/>
    <property type="project" value="InterPro"/>
</dbReference>
<dbReference type="InterPro" id="IPR027417">
    <property type="entry name" value="P-loop_NTPase"/>
</dbReference>
<dbReference type="AlphaFoldDB" id="A0A835RGK6"/>
<dbReference type="SUPFAM" id="SSF52540">
    <property type="entry name" value="P-loop containing nucleoside triphosphate hydrolases"/>
    <property type="match status" value="1"/>
</dbReference>